<name>R0BIQ9_9FIRM</name>
<dbReference type="PATRIC" id="fig|999406.3.peg.2622"/>
<gene>
    <name evidence="1" type="ORF">HMPREF1083_02428</name>
</gene>
<accession>R0BIQ9</accession>
<reference evidence="1" key="1">
    <citation type="submission" date="2013-01" db="EMBL/GenBank/DDBJ databases">
        <title>The Genome Sequence of Clostridium clostridioforme 90A6.</title>
        <authorList>
            <consortium name="The Broad Institute Genome Sequencing Platform"/>
            <person name="Earl A."/>
            <person name="Ward D."/>
            <person name="Feldgarden M."/>
            <person name="Gevers D."/>
            <person name="Courvalin P."/>
            <person name="Lambert T."/>
            <person name="Walker B."/>
            <person name="Young S.K."/>
            <person name="Zeng Q."/>
            <person name="Gargeya S."/>
            <person name="Fitzgerald M."/>
            <person name="Haas B."/>
            <person name="Abouelleil A."/>
            <person name="Alvarado L."/>
            <person name="Arachchi H.M."/>
            <person name="Berlin A.M."/>
            <person name="Chapman S.B."/>
            <person name="Dewar J."/>
            <person name="Goldberg J."/>
            <person name="Griggs A."/>
            <person name="Gujja S."/>
            <person name="Hansen M."/>
            <person name="Howarth C."/>
            <person name="Imamovic A."/>
            <person name="Larimer J."/>
            <person name="McCowan C."/>
            <person name="Murphy C."/>
            <person name="Neiman D."/>
            <person name="Pearson M."/>
            <person name="Priest M."/>
            <person name="Roberts A."/>
            <person name="Saif S."/>
            <person name="Shea T."/>
            <person name="Sisk P."/>
            <person name="Sykes S."/>
            <person name="Wortman J."/>
            <person name="Nusbaum C."/>
            <person name="Birren B."/>
        </authorList>
    </citation>
    <scope>NUCLEOTIDE SEQUENCE [LARGE SCALE GENOMIC DNA]</scope>
    <source>
        <strain evidence="1">90A6</strain>
    </source>
</reference>
<sequence length="91" mass="10767">MFDIEKARSKGMDERTIKILQDINENNQKEESCRRHEFEREKINGLPKYRCKNCGCMEDVSFVKGYMRGLEHVKINYQKEILNATPSPREA</sequence>
<evidence type="ECO:0000313" key="2">
    <source>
        <dbReference type="Proteomes" id="UP000013180"/>
    </source>
</evidence>
<organism evidence="1 2">
    <name type="scientific">[Clostridium] clostridioforme 90A6</name>
    <dbReference type="NCBI Taxonomy" id="999406"/>
    <lineage>
        <taxon>Bacteria</taxon>
        <taxon>Bacillati</taxon>
        <taxon>Bacillota</taxon>
        <taxon>Clostridia</taxon>
        <taxon>Lachnospirales</taxon>
        <taxon>Lachnospiraceae</taxon>
        <taxon>Enterocloster</taxon>
    </lineage>
</organism>
<keyword evidence="2" id="KW-1185">Reference proteome</keyword>
<protein>
    <submittedName>
        <fullName evidence="1">Uncharacterized protein</fullName>
    </submittedName>
</protein>
<proteinExistence type="predicted"/>
<dbReference type="AlphaFoldDB" id="R0BIQ9"/>
<dbReference type="EMBL" id="AGYL01000019">
    <property type="protein sequence ID" value="ENZ64506.1"/>
    <property type="molecule type" value="Genomic_DNA"/>
</dbReference>
<evidence type="ECO:0000313" key="1">
    <source>
        <dbReference type="EMBL" id="ENZ64506.1"/>
    </source>
</evidence>
<dbReference type="Proteomes" id="UP000013180">
    <property type="component" value="Unassembled WGS sequence"/>
</dbReference>
<comment type="caution">
    <text evidence="1">The sequence shown here is derived from an EMBL/GenBank/DDBJ whole genome shotgun (WGS) entry which is preliminary data.</text>
</comment>
<dbReference type="HOGENOM" id="CLU_2583504_0_0_9"/>
<dbReference type="RefSeq" id="WP_002586484.1">
    <property type="nucleotide sequence ID" value="NZ_KB851034.1"/>
</dbReference>